<dbReference type="InterPro" id="IPR058240">
    <property type="entry name" value="rSAM_sf"/>
</dbReference>
<dbReference type="InterPro" id="IPR023404">
    <property type="entry name" value="rSAM_horseshoe"/>
</dbReference>
<dbReference type="SUPFAM" id="SSF102114">
    <property type="entry name" value="Radical SAM enzymes"/>
    <property type="match status" value="1"/>
</dbReference>
<evidence type="ECO:0000313" key="3">
    <source>
        <dbReference type="Proteomes" id="UP000662904"/>
    </source>
</evidence>
<dbReference type="AlphaFoldDB" id="A0A8A0RPN7"/>
<organism evidence="2 3">
    <name type="scientific">Koleobacter methoxysyntrophicus</name>
    <dbReference type="NCBI Taxonomy" id="2751313"/>
    <lineage>
        <taxon>Bacteria</taxon>
        <taxon>Bacillati</taxon>
        <taxon>Bacillota</taxon>
        <taxon>Clostridia</taxon>
        <taxon>Koleobacterales</taxon>
        <taxon>Koleobacteraceae</taxon>
        <taxon>Koleobacter</taxon>
    </lineage>
</organism>
<dbReference type="InterPro" id="IPR023862">
    <property type="entry name" value="CHP03960_rSAM"/>
</dbReference>
<sequence>MYKDRIEKILENVEKPVRYLGNEWNSVHKDLDKIEVRFVFAFPDVYEIGMSHLGIKILYHLLNEKDDIFAERVFAPWVDMERELRESGIPLFSLETREPLKNFDFIGFTLQYELSYTNVLNMLDLAQIPLLSAERDENHPFIIGGGPCAFNPEPLADFFDFFVIGEGEEVILEILDLYKTWKKGKGDRRQFLRQAAGIRGIYVPHLYEVLYNEDGTVRQVKPVSSDIPWKIEKRIIEDLDKVYYPKKLIVPFMNIIHDRAMLEIFRGCTRGCRFCQAGMIYRPVRERSVEVLKRLGNELVDNTGYEEVSLASLSTSDYPYLEELTQALLDDFRKRGVSLSLPSLRIDSFSLKLAQQVQEVRKSGLTFAPEAGTQRLRDVINKGVTERDLLESAADAFKLGWHNIKLYFMIGLPTETYDDLDGIIEIAFKLIDLYKDISRADRRKLRLTVSVSSFVPKPFTPFQWEPQFTIDELKKRQEYLKKGLKHRAVSFSWHESELSFLEAVFARGDRRLSKVVYKAWLKGCKFDSWSEHFKFFHWMEAFKDCGIRPEFYAYRIRGYDEVFPWDHIYPGISKEFLIREHKKALKGNLTPDCRIGHCTGCGVNKLQGGKYCAD</sequence>
<keyword evidence="3" id="KW-1185">Reference proteome</keyword>
<dbReference type="EMBL" id="CP059066">
    <property type="protein sequence ID" value="QSQ09540.1"/>
    <property type="molecule type" value="Genomic_DNA"/>
</dbReference>
<dbReference type="Gene3D" id="3.80.30.20">
    <property type="entry name" value="tm_1862 like domain"/>
    <property type="match status" value="1"/>
</dbReference>
<dbReference type="Pfam" id="PF04055">
    <property type="entry name" value="Radical_SAM"/>
    <property type="match status" value="1"/>
</dbReference>
<gene>
    <name evidence="2" type="ORF">H0A61_01911</name>
</gene>
<dbReference type="InterPro" id="IPR007197">
    <property type="entry name" value="rSAM"/>
</dbReference>
<accession>A0A8A0RPN7</accession>
<dbReference type="Pfam" id="PF19864">
    <property type="entry name" value="Radical_SAM_N2"/>
    <property type="match status" value="1"/>
</dbReference>
<dbReference type="Gene3D" id="3.40.50.280">
    <property type="entry name" value="Cobalamin-binding domain"/>
    <property type="match status" value="1"/>
</dbReference>
<dbReference type="NCBIfam" id="TIGR03960">
    <property type="entry name" value="rSAM_fuse_unch"/>
    <property type="match status" value="1"/>
</dbReference>
<proteinExistence type="predicted"/>
<dbReference type="SFLD" id="SFLDS00029">
    <property type="entry name" value="Radical_SAM"/>
    <property type="match status" value="1"/>
</dbReference>
<feature type="domain" description="Radical SAM core" evidence="1">
    <location>
        <begin position="254"/>
        <end position="492"/>
    </location>
</feature>
<dbReference type="KEGG" id="kme:H0A61_01911"/>
<name>A0A8A0RPN7_9FIRM</name>
<dbReference type="CDD" id="cd01335">
    <property type="entry name" value="Radical_SAM"/>
    <property type="match status" value="1"/>
</dbReference>
<dbReference type="InterPro" id="IPR045784">
    <property type="entry name" value="Radical_SAM_N2"/>
</dbReference>
<reference evidence="2" key="1">
    <citation type="submission" date="2020-07" db="EMBL/GenBank/DDBJ databases">
        <title>Koleobacter methoxysyntrophicus gen. nov., sp. nov., a novel anaerobic bacterium isolated from deep subsurface oil field and proposal of Koleobacterales ord. nov. in the phylum Firmicutes.</title>
        <authorList>
            <person name="Sakamoto S."/>
            <person name="Tamaki H."/>
        </authorList>
    </citation>
    <scope>NUCLEOTIDE SEQUENCE</scope>
    <source>
        <strain evidence="2">NRmbB1</strain>
    </source>
</reference>
<dbReference type="GO" id="GO:0003824">
    <property type="term" value="F:catalytic activity"/>
    <property type="evidence" value="ECO:0007669"/>
    <property type="project" value="InterPro"/>
</dbReference>
<dbReference type="PANTHER" id="PTHR42731:SF1">
    <property type="entry name" value="RADICAL SAM DOMAIN PROTEIN"/>
    <property type="match status" value="1"/>
</dbReference>
<evidence type="ECO:0000259" key="1">
    <source>
        <dbReference type="PROSITE" id="PS51918"/>
    </source>
</evidence>
<protein>
    <recommendedName>
        <fullName evidence="1">Radical SAM core domain-containing protein</fullName>
    </recommendedName>
</protein>
<dbReference type="PANTHER" id="PTHR42731">
    <property type="entry name" value="SLL1084 PROTEIN"/>
    <property type="match status" value="1"/>
</dbReference>
<dbReference type="Proteomes" id="UP000662904">
    <property type="component" value="Chromosome"/>
</dbReference>
<evidence type="ECO:0000313" key="2">
    <source>
        <dbReference type="EMBL" id="QSQ09540.1"/>
    </source>
</evidence>
<dbReference type="InterPro" id="IPR006638">
    <property type="entry name" value="Elp3/MiaA/NifB-like_rSAM"/>
</dbReference>
<dbReference type="PROSITE" id="PS51918">
    <property type="entry name" value="RADICAL_SAM"/>
    <property type="match status" value="1"/>
</dbReference>
<dbReference type="GO" id="GO:0051536">
    <property type="term" value="F:iron-sulfur cluster binding"/>
    <property type="evidence" value="ECO:0007669"/>
    <property type="project" value="InterPro"/>
</dbReference>
<dbReference type="SMART" id="SM00729">
    <property type="entry name" value="Elp3"/>
    <property type="match status" value="1"/>
</dbReference>
<dbReference type="RefSeq" id="WP_206706895.1">
    <property type="nucleotide sequence ID" value="NZ_CP059066.1"/>
</dbReference>
<dbReference type="SFLD" id="SFLDG01082">
    <property type="entry name" value="B12-binding_domain_containing"/>
    <property type="match status" value="1"/>
</dbReference>